<dbReference type="RefSeq" id="YP_009325420.1">
    <property type="nucleotide sequence ID" value="NC_031960.1"/>
</dbReference>
<evidence type="ECO:0000256" key="1">
    <source>
        <dbReference type="SAM" id="MobiDB-lite"/>
    </source>
</evidence>
<proteinExistence type="predicted"/>
<protein>
    <submittedName>
        <fullName evidence="2">Uncharacterized protein</fullName>
    </submittedName>
</protein>
<evidence type="ECO:0000313" key="2">
    <source>
        <dbReference type="EMBL" id="APA05126.1"/>
    </source>
</evidence>
<accession>A0A1I9UVP0</accession>
<evidence type="ECO:0000313" key="3">
    <source>
        <dbReference type="Proteomes" id="UP000217718"/>
    </source>
</evidence>
<organism evidence="2 3">
    <name type="scientific">Nigrospora oryzae fusarivirus 1</name>
    <dbReference type="NCBI Taxonomy" id="1913649"/>
    <lineage>
        <taxon>Viruses</taxon>
        <taxon>Riboviria</taxon>
        <taxon>Orthornavirae</taxon>
        <taxon>Pisuviricota</taxon>
        <taxon>Duplopiviricetes</taxon>
        <taxon>Durnavirales</taxon>
        <taxon>Fusariviridae</taxon>
    </lineage>
</organism>
<reference evidence="2 3" key="1">
    <citation type="submission" date="2016-03" db="EMBL/GenBank/DDBJ databases">
        <title>A novel fusarivirus isolated from the phytopathogenic fungus Nigrospora oryzae.</title>
        <authorList>
            <person name="Zhong J."/>
            <person name="Zhao S.Q."/>
            <person name="Gao B.D."/>
        </authorList>
    </citation>
    <scope>NUCLEOTIDE SEQUENCE [LARGE SCALE GENOMIC DNA]</scope>
    <source>
        <strain evidence="2">HN-19</strain>
    </source>
</reference>
<feature type="compositionally biased region" description="Polar residues" evidence="1">
    <location>
        <begin position="347"/>
        <end position="358"/>
    </location>
</feature>
<feature type="compositionally biased region" description="Basic and acidic residues" evidence="1">
    <location>
        <begin position="395"/>
        <end position="417"/>
    </location>
</feature>
<dbReference type="KEGG" id="vg:34443309"/>
<name>A0A1I9UVP0_9VIRU</name>
<dbReference type="Proteomes" id="UP000217718">
    <property type="component" value="Segment"/>
</dbReference>
<sequence length="469" mass="53652">MSWEDSDDPRKQQAKEYPITGLIVKMTDLKVRYLEVNGDTFKVKVIEELRQIGQAGIKASHIEAPETLVALVRNAEQVPASFGKSGVVMFVKYKTRESDYFMVPITELIPGELISRKRFPSSPLTVLDDKVLEKMGERNLETVTRVKSVIVARLSELSVFGYWDLLSPLTPVVRDASSWFFWKKDSPAPQFVTSRTTDKEELSKRGEIILAALKNAKTEDRLKEDAKFIIVWILRKMDSWSEAGLQRVCGFFNQIGGSWQKHHDLRAFDYILKEYGWPVDSSLPPDGKMGLWLASIQSRNSRNGFSHPKLYKTSVNLKTLKKRILRQARSSLTPQQYEELTKLGLDTSYNPGTSTPPGNSKLEMIDEEAPSEPGEEKEPGENASEDEGPQVNYNDDPKAEDAWRKAESEAEKSRQARLKYERRKETFYKKTHEFQTQFTKTKKSLVDKYVRPFITTAKQSYNSFVKGKP</sequence>
<dbReference type="EMBL" id="KU980909">
    <property type="protein sequence ID" value="APA05126.1"/>
    <property type="molecule type" value="Genomic_RNA"/>
</dbReference>
<dbReference type="GeneID" id="34443309"/>
<feature type="region of interest" description="Disordered" evidence="1">
    <location>
        <begin position="342"/>
        <end position="417"/>
    </location>
</feature>